<dbReference type="PROSITE" id="PS50002">
    <property type="entry name" value="SH3"/>
    <property type="match status" value="1"/>
</dbReference>
<evidence type="ECO:0000259" key="9">
    <source>
        <dbReference type="PROSITE" id="PS50002"/>
    </source>
</evidence>
<dbReference type="GO" id="GO:0097320">
    <property type="term" value="P:plasma membrane tubulation"/>
    <property type="evidence" value="ECO:0007669"/>
    <property type="project" value="TreeGrafter"/>
</dbReference>
<dbReference type="CDD" id="cd11843">
    <property type="entry name" value="SH3_PACSIN"/>
    <property type="match status" value="1"/>
</dbReference>
<keyword evidence="12" id="KW-1185">Reference proteome</keyword>
<feature type="compositionally biased region" description="Polar residues" evidence="8">
    <location>
        <begin position="326"/>
        <end position="355"/>
    </location>
</feature>
<organism evidence="11 12">
    <name type="scientific">Etheostoma spectabile</name>
    <name type="common">orangethroat darter</name>
    <dbReference type="NCBI Taxonomy" id="54343"/>
    <lineage>
        <taxon>Eukaryota</taxon>
        <taxon>Metazoa</taxon>
        <taxon>Chordata</taxon>
        <taxon>Craniata</taxon>
        <taxon>Vertebrata</taxon>
        <taxon>Euteleostomi</taxon>
        <taxon>Actinopterygii</taxon>
        <taxon>Neopterygii</taxon>
        <taxon>Teleostei</taxon>
        <taxon>Neoteleostei</taxon>
        <taxon>Acanthomorphata</taxon>
        <taxon>Eupercaria</taxon>
        <taxon>Perciformes</taxon>
        <taxon>Percoidei</taxon>
        <taxon>Percidae</taxon>
        <taxon>Etheostomatinae</taxon>
        <taxon>Etheostoma</taxon>
    </lineage>
</organism>
<evidence type="ECO:0008006" key="13">
    <source>
        <dbReference type="Google" id="ProtNLM"/>
    </source>
</evidence>
<evidence type="ECO:0000256" key="3">
    <source>
        <dbReference type="ARBA" id="ARBA00004632"/>
    </source>
</evidence>
<gene>
    <name evidence="11" type="ORF">FQN60_005785</name>
</gene>
<dbReference type="SMART" id="SM00326">
    <property type="entry name" value="SH3"/>
    <property type="match status" value="1"/>
</dbReference>
<dbReference type="PANTHER" id="PTHR23065:SF14">
    <property type="entry name" value="PROTEIN KINASE C AND CASEIN KINASE SUBSTRATE IN NEURONS PROTEIN 2"/>
    <property type="match status" value="1"/>
</dbReference>
<feature type="region of interest" description="Disordered" evidence="8">
    <location>
        <begin position="313"/>
        <end position="426"/>
    </location>
</feature>
<dbReference type="GO" id="GO:0005768">
    <property type="term" value="C:endosome"/>
    <property type="evidence" value="ECO:0007669"/>
    <property type="project" value="TreeGrafter"/>
</dbReference>
<dbReference type="InterPro" id="IPR001452">
    <property type="entry name" value="SH3_domain"/>
</dbReference>
<evidence type="ECO:0000256" key="7">
    <source>
        <dbReference type="PROSITE-ProRule" id="PRU01077"/>
    </source>
</evidence>
<evidence type="ECO:0000256" key="8">
    <source>
        <dbReference type="SAM" id="MobiDB-lite"/>
    </source>
</evidence>
<feature type="domain" description="SH3" evidence="9">
    <location>
        <begin position="429"/>
        <end position="489"/>
    </location>
</feature>
<dbReference type="Gene3D" id="1.20.1270.60">
    <property type="entry name" value="Arfaptin homology (AH) domain/BAR domain"/>
    <property type="match status" value="1"/>
</dbReference>
<name>A0A5J5CJ47_9PERO</name>
<dbReference type="GO" id="GO:0007010">
    <property type="term" value="P:cytoskeleton organization"/>
    <property type="evidence" value="ECO:0007669"/>
    <property type="project" value="TreeGrafter"/>
</dbReference>
<proteinExistence type="predicted"/>
<evidence type="ECO:0000256" key="6">
    <source>
        <dbReference type="PROSITE-ProRule" id="PRU00192"/>
    </source>
</evidence>
<evidence type="ECO:0000256" key="4">
    <source>
        <dbReference type="ARBA" id="ARBA00022443"/>
    </source>
</evidence>
<keyword evidence="4 6" id="KW-0728">SH3 domain</keyword>
<dbReference type="InterPro" id="IPR031160">
    <property type="entry name" value="F_BAR_dom"/>
</dbReference>
<feature type="compositionally biased region" description="Basic and acidic residues" evidence="8">
    <location>
        <begin position="163"/>
        <end position="175"/>
    </location>
</feature>
<dbReference type="InterPro" id="IPR036028">
    <property type="entry name" value="SH3-like_dom_sf"/>
</dbReference>
<sequence length="489" mass="56213">MSGSYDDSMNDVSSDSFWEVGNYKRSVKRVDDGNRLCNDLMSCLHERARIEKSYAQQLTEWGKRWRQLIEKGPQYGSLEQAWFALCTEAEKVSELHMEVKSALMGEDFEKLKNWQRDSYHKQMIGGFKETKEADDGFRKAQKPWAKKLKEMETMKKSYHSACKEEKLAASRETNSKLESNNNPEAQKKLQEKVEKCQQEVQKTKERYEKSLEELDKLTPQYMENMEQVFEQWQQFEDKRICFFRELLLEVKQHLDLSSNHRFQTIYHTLEDTISATDAEEDLKWFRSNHGPGMPMNWPQFEDWSIDLNRTLSKREKKKPSEGVTLTGISQTGSDQPVQPAKTSSSLTVPTNTAPVGSNPFDEDDDDDGEEEMAVEQPTTVNHSSVKKEEIKTASSMEKTPDWSDEDTGGNPFSANGDGNPFEDEPASSVISVPVKALYDYEGQEQDELTFKAGDEFTKIGEEDDQGWCKGRLKDGKTGLYPANYVEDIQ</sequence>
<dbReference type="Pfam" id="PF00611">
    <property type="entry name" value="FCH"/>
    <property type="match status" value="1"/>
</dbReference>
<dbReference type="SUPFAM" id="SSF50044">
    <property type="entry name" value="SH3-domain"/>
    <property type="match status" value="1"/>
</dbReference>
<evidence type="ECO:0000256" key="2">
    <source>
        <dbReference type="ARBA" id="ARBA00004413"/>
    </source>
</evidence>
<dbReference type="GO" id="GO:0030100">
    <property type="term" value="P:regulation of endocytosis"/>
    <property type="evidence" value="ECO:0007669"/>
    <property type="project" value="TreeGrafter"/>
</dbReference>
<dbReference type="Gene3D" id="2.30.30.40">
    <property type="entry name" value="SH3 Domains"/>
    <property type="match status" value="1"/>
</dbReference>
<dbReference type="InterPro" id="IPR027267">
    <property type="entry name" value="AH/BAR_dom_sf"/>
</dbReference>
<feature type="compositionally biased region" description="Acidic residues" evidence="8">
    <location>
        <begin position="360"/>
        <end position="373"/>
    </location>
</feature>
<dbReference type="Pfam" id="PF00018">
    <property type="entry name" value="SH3_1"/>
    <property type="match status" value="1"/>
</dbReference>
<keyword evidence="5 7" id="KW-0175">Coiled coil</keyword>
<comment type="caution">
    <text evidence="11">The sequence shown here is derived from an EMBL/GenBank/DDBJ whole genome shotgun (WGS) entry which is preliminary data.</text>
</comment>
<evidence type="ECO:0000313" key="11">
    <source>
        <dbReference type="EMBL" id="KAA8580250.1"/>
    </source>
</evidence>
<dbReference type="PROSITE" id="PS51741">
    <property type="entry name" value="F_BAR"/>
    <property type="match status" value="1"/>
</dbReference>
<dbReference type="GO" id="GO:0030659">
    <property type="term" value="C:cytoplasmic vesicle membrane"/>
    <property type="evidence" value="ECO:0007669"/>
    <property type="project" value="UniProtKB-SubCell"/>
</dbReference>
<evidence type="ECO:0000313" key="12">
    <source>
        <dbReference type="Proteomes" id="UP000327493"/>
    </source>
</evidence>
<dbReference type="GO" id="GO:0005543">
    <property type="term" value="F:phospholipid binding"/>
    <property type="evidence" value="ECO:0007669"/>
    <property type="project" value="TreeGrafter"/>
</dbReference>
<dbReference type="SUPFAM" id="SSF103657">
    <property type="entry name" value="BAR/IMD domain-like"/>
    <property type="match status" value="1"/>
</dbReference>
<protein>
    <recommendedName>
        <fullName evidence="13">Protein kinase C and casein kinase substrate in neurons protein 2</fullName>
    </recommendedName>
</protein>
<accession>A0A5J5CJ47</accession>
<dbReference type="PANTHER" id="PTHR23065">
    <property type="entry name" value="PROLINE-SERINE-THREONINE PHOSPHATASE INTERACTING PROTEIN 1"/>
    <property type="match status" value="1"/>
</dbReference>
<feature type="domain" description="F-BAR" evidence="10">
    <location>
        <begin position="10"/>
        <end position="281"/>
    </location>
</feature>
<evidence type="ECO:0000259" key="10">
    <source>
        <dbReference type="PROSITE" id="PS51741"/>
    </source>
</evidence>
<dbReference type="InterPro" id="IPR001060">
    <property type="entry name" value="FCH_dom"/>
</dbReference>
<dbReference type="SMART" id="SM00055">
    <property type="entry name" value="FCH"/>
    <property type="match status" value="1"/>
</dbReference>
<evidence type="ECO:0000256" key="5">
    <source>
        <dbReference type="ARBA" id="ARBA00023054"/>
    </source>
</evidence>
<comment type="subcellular location">
    <subcellularLocation>
        <location evidence="2">Cell membrane</location>
        <topology evidence="2">Peripheral membrane protein</topology>
        <orientation evidence="2">Cytoplasmic side</orientation>
    </subcellularLocation>
    <subcellularLocation>
        <location evidence="3">Cell projection</location>
        <location evidence="3">Ruffle membrane</location>
    </subcellularLocation>
    <subcellularLocation>
        <location evidence="1">Cytoplasmic vesicle membrane</location>
        <topology evidence="1">Peripheral membrane protein</topology>
    </subcellularLocation>
</comment>
<feature type="region of interest" description="Disordered" evidence="8">
    <location>
        <begin position="163"/>
        <end position="187"/>
    </location>
</feature>
<evidence type="ECO:0000256" key="1">
    <source>
        <dbReference type="ARBA" id="ARBA00004284"/>
    </source>
</evidence>
<dbReference type="PRINTS" id="PR00452">
    <property type="entry name" value="SH3DOMAIN"/>
</dbReference>
<dbReference type="AlphaFoldDB" id="A0A5J5CJ47"/>
<dbReference type="FunFam" id="2.30.30.40:FF:000014">
    <property type="entry name" value="Kinase C and casein kinase substrate in neurons protein"/>
    <property type="match status" value="1"/>
</dbReference>
<dbReference type="GO" id="GO:0032587">
    <property type="term" value="C:ruffle membrane"/>
    <property type="evidence" value="ECO:0007669"/>
    <property type="project" value="UniProtKB-SubCell"/>
</dbReference>
<dbReference type="FunFam" id="1.20.1270.60:FF:000205">
    <property type="entry name" value="Protein kinase C and casein kinase substrate in neurons protein 1"/>
    <property type="match status" value="1"/>
</dbReference>
<reference evidence="11 12" key="1">
    <citation type="submission" date="2019-08" db="EMBL/GenBank/DDBJ databases">
        <title>A chromosome-level genome assembly, high-density linkage maps, and genome scans reveal the genomic architecture of hybrid incompatibilities underlying speciation via character displacement in darters (Percidae: Etheostominae).</title>
        <authorList>
            <person name="Moran R.L."/>
            <person name="Catchen J.M."/>
            <person name="Fuller R.C."/>
        </authorList>
    </citation>
    <scope>NUCLEOTIDE SEQUENCE [LARGE SCALE GENOMIC DNA]</scope>
    <source>
        <strain evidence="11">EspeVRDwgs_2016</strain>
        <tissue evidence="11">Muscle</tissue>
    </source>
</reference>
<dbReference type="EMBL" id="VOFY01000023">
    <property type="protein sequence ID" value="KAA8580250.1"/>
    <property type="molecule type" value="Genomic_DNA"/>
</dbReference>
<dbReference type="Proteomes" id="UP000327493">
    <property type="component" value="Chromosome 23"/>
</dbReference>